<keyword evidence="2 7" id="KW-0963">Cytoplasm</keyword>
<dbReference type="HAMAP" id="MF_00444">
    <property type="entry name" value="ClpP"/>
    <property type="match status" value="1"/>
</dbReference>
<feature type="active site" description="Nucleophile" evidence="7">
    <location>
        <position position="106"/>
    </location>
</feature>
<dbReference type="InterPro" id="IPR033135">
    <property type="entry name" value="ClpP_His_AS"/>
</dbReference>
<comment type="catalytic activity">
    <reaction evidence="6 7 8">
        <text>Hydrolysis of proteins to small peptides in the presence of ATP and magnesium. alpha-casein is the usual test substrate. In the absence of ATP, only oligopeptides shorter than five residues are hydrolyzed (such as succinyl-Leu-Tyr-|-NHMec, and Leu-Tyr-Leu-|-Tyr-Trp, in which cleavage of the -Tyr-|-Leu- and -Tyr-|-Trp bonds also occurs).</text>
        <dbReference type="EC" id="3.4.21.92"/>
    </reaction>
</comment>
<evidence type="ECO:0000313" key="12">
    <source>
        <dbReference type="Proteomes" id="UP000315349"/>
    </source>
</evidence>
<dbReference type="PANTHER" id="PTHR10381:SF70">
    <property type="entry name" value="ATP-DEPENDENT CLP PROTEASE PROTEOLYTIC SUBUNIT"/>
    <property type="match status" value="1"/>
</dbReference>
<reference evidence="11 12" key="1">
    <citation type="submission" date="2019-02" db="EMBL/GenBank/DDBJ databases">
        <title>Deep-cultivation of Planctomycetes and their phenomic and genomic characterization uncovers novel biology.</title>
        <authorList>
            <person name="Wiegand S."/>
            <person name="Jogler M."/>
            <person name="Boedeker C."/>
            <person name="Pinto D."/>
            <person name="Vollmers J."/>
            <person name="Rivas-Marin E."/>
            <person name="Kohn T."/>
            <person name="Peeters S.H."/>
            <person name="Heuer A."/>
            <person name="Rast P."/>
            <person name="Oberbeckmann S."/>
            <person name="Bunk B."/>
            <person name="Jeske O."/>
            <person name="Meyerdierks A."/>
            <person name="Storesund J.E."/>
            <person name="Kallscheuer N."/>
            <person name="Luecker S."/>
            <person name="Lage O.M."/>
            <person name="Pohl T."/>
            <person name="Merkel B.J."/>
            <person name="Hornburger P."/>
            <person name="Mueller R.-W."/>
            <person name="Bruemmer F."/>
            <person name="Labrenz M."/>
            <person name="Spormann A.M."/>
            <person name="Op den Camp H."/>
            <person name="Overmann J."/>
            <person name="Amann R."/>
            <person name="Jetten M.S.M."/>
            <person name="Mascher T."/>
            <person name="Medema M.H."/>
            <person name="Devos D.P."/>
            <person name="Kaster A.-K."/>
            <person name="Ovreas L."/>
            <person name="Rohde M."/>
            <person name="Galperin M.Y."/>
            <person name="Jogler C."/>
        </authorList>
    </citation>
    <scope>NUCLEOTIDE SEQUENCE [LARGE SCALE GENOMIC DNA]</scope>
    <source>
        <strain evidence="11 12">Spb1</strain>
    </source>
</reference>
<keyword evidence="3 7" id="KW-0645">Protease</keyword>
<dbReference type="SUPFAM" id="SSF52096">
    <property type="entry name" value="ClpP/crotonase"/>
    <property type="match status" value="1"/>
</dbReference>
<evidence type="ECO:0000256" key="9">
    <source>
        <dbReference type="RuleBase" id="RU003567"/>
    </source>
</evidence>
<dbReference type="AlphaFoldDB" id="A0A518GU53"/>
<evidence type="ECO:0000256" key="4">
    <source>
        <dbReference type="ARBA" id="ARBA00022801"/>
    </source>
</evidence>
<evidence type="ECO:0000256" key="8">
    <source>
        <dbReference type="PROSITE-ProRule" id="PRU10086"/>
    </source>
</evidence>
<dbReference type="FunFam" id="3.90.226.10:FF:000002">
    <property type="entry name" value="ATP-dependent Clp protease proteolytic subunit"/>
    <property type="match status" value="1"/>
</dbReference>
<evidence type="ECO:0000313" key="11">
    <source>
        <dbReference type="EMBL" id="QDV32118.1"/>
    </source>
</evidence>
<keyword evidence="5 7" id="KW-0720">Serine protease</keyword>
<evidence type="ECO:0000256" key="2">
    <source>
        <dbReference type="ARBA" id="ARBA00022490"/>
    </source>
</evidence>
<evidence type="ECO:0000256" key="6">
    <source>
        <dbReference type="ARBA" id="ARBA00034021"/>
    </source>
</evidence>
<dbReference type="EMBL" id="CP036299">
    <property type="protein sequence ID" value="QDV32118.1"/>
    <property type="molecule type" value="Genomic_DNA"/>
</dbReference>
<dbReference type="GO" id="GO:0051117">
    <property type="term" value="F:ATPase binding"/>
    <property type="evidence" value="ECO:0007669"/>
    <property type="project" value="TreeGrafter"/>
</dbReference>
<dbReference type="EC" id="3.4.21.92" evidence="7"/>
<dbReference type="Pfam" id="PF00574">
    <property type="entry name" value="CLP_protease"/>
    <property type="match status" value="1"/>
</dbReference>
<protein>
    <recommendedName>
        <fullName evidence="7 9">ATP-dependent Clp protease proteolytic subunit</fullName>
        <ecNumber evidence="7">3.4.21.92</ecNumber>
    </recommendedName>
    <alternativeName>
        <fullName evidence="7">Endopeptidase Clp</fullName>
    </alternativeName>
</protein>
<organism evidence="11 12">
    <name type="scientific">Planctopirus ephydatiae</name>
    <dbReference type="NCBI Taxonomy" id="2528019"/>
    <lineage>
        <taxon>Bacteria</taxon>
        <taxon>Pseudomonadati</taxon>
        <taxon>Planctomycetota</taxon>
        <taxon>Planctomycetia</taxon>
        <taxon>Planctomycetales</taxon>
        <taxon>Planctomycetaceae</taxon>
        <taxon>Planctopirus</taxon>
    </lineage>
</organism>
<sequence length="227" mass="24641">MGRPDSGLGEWMAASASGGYSRQRQMGLGDLLLENRIIFLDGPIHDASANLIVMKLLFLQAENRHQDIHFYVNSPGGSVTATMAIYDTMQFLQCDIATYCVGLAASGGAIVLAGGTKGKRYCLPHGKVMIHQPYGEVGGQVSDIEIQARDILDTRRVLNEILAHHCNQPIEIIARDTERDYYMNAYQAKDYGIVDEVLSNPKKPPVGIPIPANKPVEGESAPGTTVS</sequence>
<dbReference type="Proteomes" id="UP000315349">
    <property type="component" value="Chromosome"/>
</dbReference>
<dbReference type="PRINTS" id="PR00127">
    <property type="entry name" value="CLPPROTEASEP"/>
</dbReference>
<dbReference type="PROSITE" id="PS00382">
    <property type="entry name" value="CLP_PROTEASE_HIS"/>
    <property type="match status" value="1"/>
</dbReference>
<comment type="similarity">
    <text evidence="1 7 9">Belongs to the peptidase S14 family.</text>
</comment>
<comment type="subcellular location">
    <subcellularLocation>
        <location evidence="7">Cytoplasm</location>
    </subcellularLocation>
</comment>
<gene>
    <name evidence="11" type="primary">clpP_2</name>
    <name evidence="7" type="synonym">clpP</name>
    <name evidence="11" type="ORF">Spb1_40660</name>
</gene>
<comment type="subunit">
    <text evidence="7">Fourteen ClpP subunits assemble into 2 heptameric rings which stack back to back to give a disk-like structure with a central cavity, resembling the structure of eukaryotic proteasomes.</text>
</comment>
<feature type="region of interest" description="Disordered" evidence="10">
    <location>
        <begin position="204"/>
        <end position="227"/>
    </location>
</feature>
<dbReference type="Gene3D" id="3.90.226.10">
    <property type="entry name" value="2-enoyl-CoA Hydratase, Chain A, domain 1"/>
    <property type="match status" value="1"/>
</dbReference>
<feature type="active site" evidence="7 8">
    <location>
        <position position="131"/>
    </location>
</feature>
<evidence type="ECO:0000256" key="1">
    <source>
        <dbReference type="ARBA" id="ARBA00007039"/>
    </source>
</evidence>
<dbReference type="GO" id="GO:0004176">
    <property type="term" value="F:ATP-dependent peptidase activity"/>
    <property type="evidence" value="ECO:0007669"/>
    <property type="project" value="InterPro"/>
</dbReference>
<dbReference type="InterPro" id="IPR001907">
    <property type="entry name" value="ClpP"/>
</dbReference>
<dbReference type="InterPro" id="IPR029045">
    <property type="entry name" value="ClpP/crotonase-like_dom_sf"/>
</dbReference>
<evidence type="ECO:0000256" key="5">
    <source>
        <dbReference type="ARBA" id="ARBA00022825"/>
    </source>
</evidence>
<dbReference type="NCBIfam" id="NF001368">
    <property type="entry name" value="PRK00277.1"/>
    <property type="match status" value="1"/>
</dbReference>
<evidence type="ECO:0000256" key="10">
    <source>
        <dbReference type="SAM" id="MobiDB-lite"/>
    </source>
</evidence>
<keyword evidence="12" id="KW-1185">Reference proteome</keyword>
<dbReference type="GO" id="GO:0009368">
    <property type="term" value="C:endopeptidase Clp complex"/>
    <property type="evidence" value="ECO:0007669"/>
    <property type="project" value="TreeGrafter"/>
</dbReference>
<dbReference type="PANTHER" id="PTHR10381">
    <property type="entry name" value="ATP-DEPENDENT CLP PROTEASE PROTEOLYTIC SUBUNIT"/>
    <property type="match status" value="1"/>
</dbReference>
<comment type="function">
    <text evidence="7">Cleaves peptides in various proteins in a process that requires ATP hydrolysis. Has a chymotrypsin-like activity. Plays a major role in the degradation of misfolded proteins.</text>
</comment>
<dbReference type="NCBIfam" id="NF009205">
    <property type="entry name" value="PRK12553.1"/>
    <property type="match status" value="1"/>
</dbReference>
<dbReference type="GO" id="GO:0006515">
    <property type="term" value="P:protein quality control for misfolded or incompletely synthesized proteins"/>
    <property type="evidence" value="ECO:0007669"/>
    <property type="project" value="TreeGrafter"/>
</dbReference>
<dbReference type="CDD" id="cd07017">
    <property type="entry name" value="S14_ClpP_2"/>
    <property type="match status" value="1"/>
</dbReference>
<dbReference type="GO" id="GO:0004252">
    <property type="term" value="F:serine-type endopeptidase activity"/>
    <property type="evidence" value="ECO:0007669"/>
    <property type="project" value="UniProtKB-UniRule"/>
</dbReference>
<dbReference type="KEGG" id="peh:Spb1_40660"/>
<dbReference type="InterPro" id="IPR023562">
    <property type="entry name" value="ClpP/TepA"/>
</dbReference>
<keyword evidence="4 7" id="KW-0378">Hydrolase</keyword>
<evidence type="ECO:0000256" key="7">
    <source>
        <dbReference type="HAMAP-Rule" id="MF_00444"/>
    </source>
</evidence>
<proteinExistence type="inferred from homology"/>
<accession>A0A518GU53</accession>
<name>A0A518GU53_9PLAN</name>
<evidence type="ECO:0000256" key="3">
    <source>
        <dbReference type="ARBA" id="ARBA00022670"/>
    </source>
</evidence>
<dbReference type="GO" id="GO:0005737">
    <property type="term" value="C:cytoplasm"/>
    <property type="evidence" value="ECO:0007669"/>
    <property type="project" value="UniProtKB-SubCell"/>
</dbReference>